<dbReference type="RefSeq" id="WP_262598035.1">
    <property type="nucleotide sequence ID" value="NZ_CP103300.1"/>
</dbReference>
<dbReference type="Pfam" id="PF06073">
    <property type="entry name" value="DUF934"/>
    <property type="match status" value="1"/>
</dbReference>
<gene>
    <name evidence="1" type="ORF">NX720_23905</name>
</gene>
<accession>A0ABY6GSU6</accession>
<dbReference type="Proteomes" id="UP001163255">
    <property type="component" value="Chromosome"/>
</dbReference>
<dbReference type="InterPro" id="IPR008318">
    <property type="entry name" value="UCP030820"/>
</dbReference>
<proteinExistence type="predicted"/>
<evidence type="ECO:0000313" key="1">
    <source>
        <dbReference type="EMBL" id="UYM15832.1"/>
    </source>
</evidence>
<reference evidence="1" key="1">
    <citation type="submission" date="2022-10" db="EMBL/GenBank/DDBJ databases">
        <title>Completed Genome Sequence of two octocoral isolated bacterium, Endozoicomonas euniceicola EF212T and Endozoicomonas gorgoniicola PS125T.</title>
        <authorList>
            <person name="Chiou Y.-J."/>
            <person name="Chen Y.-H."/>
        </authorList>
    </citation>
    <scope>NUCLEOTIDE SEQUENCE</scope>
    <source>
        <strain evidence="1">EF212</strain>
    </source>
</reference>
<sequence>MDRKLLKDNELYPDHSIVWQADTAIAENVQELLIPQVLWQAHKEDIRLLSLRKLLYVLPDDELTDMEADLSEFDGIAIQFPGFLDGRGYSHARTLRDHLNFRGEIRAVGDVLVDQLFFMKRCGFSSFVLKPGQNPDAAIKALSTFQLSYQGSSDLRKPVHRIRESL</sequence>
<name>A0ABY6GSU6_9GAMM</name>
<dbReference type="EMBL" id="CP103300">
    <property type="protein sequence ID" value="UYM15832.1"/>
    <property type="molecule type" value="Genomic_DNA"/>
</dbReference>
<keyword evidence="2" id="KW-1185">Reference proteome</keyword>
<organism evidence="1 2">
    <name type="scientific">Endozoicomonas euniceicola</name>
    <dbReference type="NCBI Taxonomy" id="1234143"/>
    <lineage>
        <taxon>Bacteria</taxon>
        <taxon>Pseudomonadati</taxon>
        <taxon>Pseudomonadota</taxon>
        <taxon>Gammaproteobacteria</taxon>
        <taxon>Oceanospirillales</taxon>
        <taxon>Endozoicomonadaceae</taxon>
        <taxon>Endozoicomonas</taxon>
    </lineage>
</organism>
<evidence type="ECO:0000313" key="2">
    <source>
        <dbReference type="Proteomes" id="UP001163255"/>
    </source>
</evidence>
<dbReference type="PIRSF" id="PIRSF030820">
    <property type="entry name" value="UCP030820"/>
    <property type="match status" value="1"/>
</dbReference>
<protein>
    <submittedName>
        <fullName evidence="1">DUF934 domain-containing protein</fullName>
    </submittedName>
</protein>